<dbReference type="EMBL" id="VSSQ01084281">
    <property type="protein sequence ID" value="MPN32336.1"/>
    <property type="molecule type" value="Genomic_DNA"/>
</dbReference>
<dbReference type="AlphaFoldDB" id="A0A645H1H4"/>
<gene>
    <name evidence="1" type="ORF">SDC9_179814</name>
</gene>
<proteinExistence type="predicted"/>
<comment type="caution">
    <text evidence="1">The sequence shown here is derived from an EMBL/GenBank/DDBJ whole genome shotgun (WGS) entry which is preliminary data.</text>
</comment>
<reference evidence="1" key="1">
    <citation type="submission" date="2019-08" db="EMBL/GenBank/DDBJ databases">
        <authorList>
            <person name="Kucharzyk K."/>
            <person name="Murdoch R.W."/>
            <person name="Higgins S."/>
            <person name="Loffler F."/>
        </authorList>
    </citation>
    <scope>NUCLEOTIDE SEQUENCE</scope>
</reference>
<accession>A0A645H1H4</accession>
<evidence type="ECO:0000313" key="1">
    <source>
        <dbReference type="EMBL" id="MPN32336.1"/>
    </source>
</evidence>
<name>A0A645H1H4_9ZZZZ</name>
<organism evidence="1">
    <name type="scientific">bioreactor metagenome</name>
    <dbReference type="NCBI Taxonomy" id="1076179"/>
    <lineage>
        <taxon>unclassified sequences</taxon>
        <taxon>metagenomes</taxon>
        <taxon>ecological metagenomes</taxon>
    </lineage>
</organism>
<protein>
    <submittedName>
        <fullName evidence="1">Uncharacterized protein</fullName>
    </submittedName>
</protein>
<sequence>MAAIPLTGRGREVAVFLIGATNAMQNGVVNARLTIVYADGSETAVDLVHPDNFDDFLVPALQPANECFYFSAGCHGIVQRIPVVPERELRELRVEAVANEVIVGILGVVCVR</sequence>